<comment type="caution">
    <text evidence="1">The sequence shown here is derived from an EMBL/GenBank/DDBJ whole genome shotgun (WGS) entry which is preliminary data.</text>
</comment>
<evidence type="ECO:0000313" key="2">
    <source>
        <dbReference type="Proteomes" id="UP001472677"/>
    </source>
</evidence>
<reference evidence="1 2" key="1">
    <citation type="journal article" date="2024" name="G3 (Bethesda)">
        <title>Genome assembly of Hibiscus sabdariffa L. provides insights into metabolisms of medicinal natural products.</title>
        <authorList>
            <person name="Kim T."/>
        </authorList>
    </citation>
    <scope>NUCLEOTIDE SEQUENCE [LARGE SCALE GENOMIC DNA]</scope>
    <source>
        <strain evidence="1">TK-2024</strain>
        <tissue evidence="1">Old leaves</tissue>
    </source>
</reference>
<evidence type="ECO:0000313" key="1">
    <source>
        <dbReference type="EMBL" id="KAK8589757.1"/>
    </source>
</evidence>
<name>A0ABR2FZW8_9ROSI</name>
<keyword evidence="2" id="KW-1185">Reference proteome</keyword>
<protein>
    <submittedName>
        <fullName evidence="1">Uncharacterized protein</fullName>
    </submittedName>
</protein>
<gene>
    <name evidence="1" type="ORF">V6N12_024148</name>
</gene>
<dbReference type="Proteomes" id="UP001472677">
    <property type="component" value="Unassembled WGS sequence"/>
</dbReference>
<sequence>MMLHDRKSRNRPEKKLGEYHLPIQSHSMSLETSYPPQQLLLPVPLLNCHLTSATTGKLLCESSRVAQAPILNPNLVALTKPSTAKRGKLVDSAAATDMLKGMEIDDQPVVIFVSDGFTVLPECEKGNDVPPTVSYAWVVFGSGTQEVSNPIPSLDDVVVESNDVMVDTSSPFPSDMASTGAGLGGSRFVVLSEAEGASMGPSGDKDGATVSGLLQHAPAATRMDGSVSESPVAPVGATDVRRASDGVVLSENVVGTHAAVSILDAANEKRRQLLATNGGKQPIARKNSGAGD</sequence>
<organism evidence="1 2">
    <name type="scientific">Hibiscus sabdariffa</name>
    <name type="common">roselle</name>
    <dbReference type="NCBI Taxonomy" id="183260"/>
    <lineage>
        <taxon>Eukaryota</taxon>
        <taxon>Viridiplantae</taxon>
        <taxon>Streptophyta</taxon>
        <taxon>Embryophyta</taxon>
        <taxon>Tracheophyta</taxon>
        <taxon>Spermatophyta</taxon>
        <taxon>Magnoliopsida</taxon>
        <taxon>eudicotyledons</taxon>
        <taxon>Gunneridae</taxon>
        <taxon>Pentapetalae</taxon>
        <taxon>rosids</taxon>
        <taxon>malvids</taxon>
        <taxon>Malvales</taxon>
        <taxon>Malvaceae</taxon>
        <taxon>Malvoideae</taxon>
        <taxon>Hibiscus</taxon>
    </lineage>
</organism>
<dbReference type="EMBL" id="JBBPBM010000004">
    <property type="protein sequence ID" value="KAK8589757.1"/>
    <property type="molecule type" value="Genomic_DNA"/>
</dbReference>
<proteinExistence type="predicted"/>
<accession>A0ABR2FZW8</accession>